<dbReference type="PANTHER" id="PTHR47959">
    <property type="entry name" value="ATP-DEPENDENT RNA HELICASE RHLE-RELATED"/>
    <property type="match status" value="1"/>
</dbReference>
<dbReference type="GO" id="GO:0003724">
    <property type="term" value="F:RNA helicase activity"/>
    <property type="evidence" value="ECO:0007669"/>
    <property type="project" value="UniProtKB-EC"/>
</dbReference>
<comment type="catalytic activity">
    <reaction evidence="9">
        <text>ATP + H2O = ADP + phosphate + H(+)</text>
        <dbReference type="Rhea" id="RHEA:13065"/>
        <dbReference type="ChEBI" id="CHEBI:15377"/>
        <dbReference type="ChEBI" id="CHEBI:15378"/>
        <dbReference type="ChEBI" id="CHEBI:30616"/>
        <dbReference type="ChEBI" id="CHEBI:43474"/>
        <dbReference type="ChEBI" id="CHEBI:456216"/>
        <dbReference type="EC" id="3.6.4.13"/>
    </reaction>
</comment>
<dbReference type="SUPFAM" id="SSF57756">
    <property type="entry name" value="Retrovirus zinc finger-like domains"/>
    <property type="match status" value="1"/>
</dbReference>
<keyword evidence="16" id="KW-1185">Reference proteome</keyword>
<keyword evidence="8" id="KW-0809">Transit peptide</keyword>
<dbReference type="EMBL" id="CM026425">
    <property type="protein sequence ID" value="KAG0575995.1"/>
    <property type="molecule type" value="Genomic_DNA"/>
</dbReference>
<dbReference type="InterPro" id="IPR044742">
    <property type="entry name" value="DEAD/DEAH_RhlB"/>
</dbReference>
<keyword evidence="10" id="KW-0862">Zinc</keyword>
<dbReference type="AlphaFoldDB" id="A0A8T0HZD9"/>
<evidence type="ECO:0000256" key="4">
    <source>
        <dbReference type="ARBA" id="ARBA00022801"/>
    </source>
</evidence>
<dbReference type="EC" id="3.6.4.13" evidence="2"/>
<dbReference type="FunFam" id="3.40.50.300:FF:000911">
    <property type="entry name" value="Nucleolar RNA helicase II"/>
    <property type="match status" value="1"/>
</dbReference>
<evidence type="ECO:0000256" key="11">
    <source>
        <dbReference type="SAM" id="MobiDB-lite"/>
    </source>
</evidence>
<dbReference type="InterPro" id="IPR001650">
    <property type="entry name" value="Helicase_C-like"/>
</dbReference>
<evidence type="ECO:0000259" key="13">
    <source>
        <dbReference type="PROSITE" id="PS51192"/>
    </source>
</evidence>
<dbReference type="Pfam" id="PF00271">
    <property type="entry name" value="Helicase_C"/>
    <property type="match status" value="1"/>
</dbReference>
<dbReference type="SMART" id="SM00343">
    <property type="entry name" value="ZnF_C2HC"/>
    <property type="match status" value="1"/>
</dbReference>
<dbReference type="InterPro" id="IPR012562">
    <property type="entry name" value="GUCT"/>
</dbReference>
<evidence type="ECO:0000256" key="1">
    <source>
        <dbReference type="ARBA" id="ARBA00006517"/>
    </source>
</evidence>
<evidence type="ECO:0000256" key="9">
    <source>
        <dbReference type="ARBA" id="ARBA00047984"/>
    </source>
</evidence>
<dbReference type="PROSITE" id="PS51192">
    <property type="entry name" value="HELICASE_ATP_BIND_1"/>
    <property type="match status" value="1"/>
</dbReference>
<protein>
    <recommendedName>
        <fullName evidence="2">RNA helicase</fullName>
        <ecNumber evidence="2">3.6.4.13</ecNumber>
    </recommendedName>
</protein>
<dbReference type="InterPro" id="IPR014001">
    <property type="entry name" value="Helicase_ATP-bd"/>
</dbReference>
<evidence type="ECO:0000256" key="7">
    <source>
        <dbReference type="ARBA" id="ARBA00022884"/>
    </source>
</evidence>
<keyword evidence="10" id="KW-0863">Zinc-finger</keyword>
<dbReference type="GO" id="GO:0005524">
    <property type="term" value="F:ATP binding"/>
    <property type="evidence" value="ECO:0007669"/>
    <property type="project" value="UniProtKB-KW"/>
</dbReference>
<comment type="similarity">
    <text evidence="1">Belongs to the DEAD box helicase family. DDX21/DDX50 subfamily.</text>
</comment>
<organism evidence="15 16">
    <name type="scientific">Ceratodon purpureus</name>
    <name type="common">Fire moss</name>
    <name type="synonym">Dicranum purpureum</name>
    <dbReference type="NCBI Taxonomy" id="3225"/>
    <lineage>
        <taxon>Eukaryota</taxon>
        <taxon>Viridiplantae</taxon>
        <taxon>Streptophyta</taxon>
        <taxon>Embryophyta</taxon>
        <taxon>Bryophyta</taxon>
        <taxon>Bryophytina</taxon>
        <taxon>Bryopsida</taxon>
        <taxon>Dicranidae</taxon>
        <taxon>Pseudoditrichales</taxon>
        <taxon>Ditrichaceae</taxon>
        <taxon>Ceratodon</taxon>
    </lineage>
</organism>
<evidence type="ECO:0000256" key="10">
    <source>
        <dbReference type="PROSITE-ProRule" id="PRU00047"/>
    </source>
</evidence>
<dbReference type="FunFam" id="3.40.50.300:FF:001060">
    <property type="entry name" value="ATP-dependent RNA helicase RhlE"/>
    <property type="match status" value="1"/>
</dbReference>
<evidence type="ECO:0000313" key="16">
    <source>
        <dbReference type="Proteomes" id="UP000822688"/>
    </source>
</evidence>
<name>A0A8T0HZD9_CERPU</name>
<dbReference type="GO" id="GO:0008270">
    <property type="term" value="F:zinc ion binding"/>
    <property type="evidence" value="ECO:0007669"/>
    <property type="project" value="UniProtKB-KW"/>
</dbReference>
<dbReference type="Pfam" id="PF00270">
    <property type="entry name" value="DEAD"/>
    <property type="match status" value="1"/>
</dbReference>
<keyword evidence="3" id="KW-0547">Nucleotide-binding</keyword>
<evidence type="ECO:0000259" key="14">
    <source>
        <dbReference type="PROSITE" id="PS51194"/>
    </source>
</evidence>
<feature type="domain" description="Helicase ATP-binding" evidence="13">
    <location>
        <begin position="160"/>
        <end position="338"/>
    </location>
</feature>
<dbReference type="SUPFAM" id="SSF52540">
    <property type="entry name" value="P-loop containing nucleoside triphosphate hydrolases"/>
    <property type="match status" value="1"/>
</dbReference>
<dbReference type="GO" id="GO:0016787">
    <property type="term" value="F:hydrolase activity"/>
    <property type="evidence" value="ECO:0007669"/>
    <property type="project" value="UniProtKB-KW"/>
</dbReference>
<comment type="caution">
    <text evidence="15">The sequence shown here is derived from an EMBL/GenBank/DDBJ whole genome shotgun (WGS) entry which is preliminary data.</text>
</comment>
<keyword evidence="4" id="KW-0378">Hydrolase</keyword>
<evidence type="ECO:0000256" key="5">
    <source>
        <dbReference type="ARBA" id="ARBA00022806"/>
    </source>
</evidence>
<proteinExistence type="inferred from homology"/>
<evidence type="ECO:0000256" key="6">
    <source>
        <dbReference type="ARBA" id="ARBA00022840"/>
    </source>
</evidence>
<dbReference type="Pfam" id="PF00098">
    <property type="entry name" value="zf-CCHC"/>
    <property type="match status" value="1"/>
</dbReference>
<dbReference type="InterPro" id="IPR027417">
    <property type="entry name" value="P-loop_NTPase"/>
</dbReference>
<evidence type="ECO:0000256" key="2">
    <source>
        <dbReference type="ARBA" id="ARBA00012552"/>
    </source>
</evidence>
<dbReference type="Pfam" id="PF26142">
    <property type="entry name" value="DD_DDX21-DDX50"/>
    <property type="match status" value="1"/>
</dbReference>
<dbReference type="SMART" id="SM00487">
    <property type="entry name" value="DEXDc"/>
    <property type="match status" value="1"/>
</dbReference>
<keyword evidence="10" id="KW-0479">Metal-binding</keyword>
<dbReference type="InterPro" id="IPR001878">
    <property type="entry name" value="Znf_CCHC"/>
</dbReference>
<dbReference type="InterPro" id="IPR059027">
    <property type="entry name" value="DD_DDX21-DDX50"/>
</dbReference>
<dbReference type="SMART" id="SM00490">
    <property type="entry name" value="HELICc"/>
    <property type="match status" value="1"/>
</dbReference>
<evidence type="ECO:0000256" key="8">
    <source>
        <dbReference type="ARBA" id="ARBA00022946"/>
    </source>
</evidence>
<dbReference type="OrthoDB" id="4255at2759"/>
<dbReference type="Proteomes" id="UP000822688">
    <property type="component" value="Chromosome 5"/>
</dbReference>
<dbReference type="InterPro" id="IPR036875">
    <property type="entry name" value="Znf_CCHC_sf"/>
</dbReference>
<dbReference type="GO" id="GO:0005829">
    <property type="term" value="C:cytosol"/>
    <property type="evidence" value="ECO:0007669"/>
    <property type="project" value="TreeGrafter"/>
</dbReference>
<feature type="domain" description="Helicase C-terminal" evidence="14">
    <location>
        <begin position="370"/>
        <end position="516"/>
    </location>
</feature>
<dbReference type="InterPro" id="IPR050079">
    <property type="entry name" value="DEAD_box_RNA_helicase"/>
</dbReference>
<dbReference type="CDD" id="cd18787">
    <property type="entry name" value="SF2_C_DEAD"/>
    <property type="match status" value="1"/>
</dbReference>
<feature type="compositionally biased region" description="Basic and acidic residues" evidence="11">
    <location>
        <begin position="708"/>
        <end position="723"/>
    </location>
</feature>
<dbReference type="Gene3D" id="3.40.50.300">
    <property type="entry name" value="P-loop containing nucleotide triphosphate hydrolases"/>
    <property type="match status" value="2"/>
</dbReference>
<dbReference type="CDD" id="cd00268">
    <property type="entry name" value="DEADc"/>
    <property type="match status" value="1"/>
</dbReference>
<keyword evidence="6" id="KW-0067">ATP-binding</keyword>
<dbReference type="CDD" id="cd12938">
    <property type="entry name" value="GUCT_Hera"/>
    <property type="match status" value="1"/>
</dbReference>
<evidence type="ECO:0000259" key="12">
    <source>
        <dbReference type="PROSITE" id="PS50158"/>
    </source>
</evidence>
<dbReference type="GO" id="GO:0006950">
    <property type="term" value="P:response to stress"/>
    <property type="evidence" value="ECO:0007669"/>
    <property type="project" value="UniProtKB-ARBA"/>
</dbReference>
<sequence>MAAMLGATSVTSLVRGVSSGAALSSSFTGDKVRVSAGVACAVPCKSVQIVAEALRDGVGASAPWDAQRASAESALASLSTEISAVATEFAPTSLFGLTEGLESDEEYEDSEEGEIIRVDNESVDDEDELAVANLGIPLAVVEALAKRGIEKLFPIQRAVLDPAMQGRDLIGRAKTGTGKTLAFGIPIIHNIIKSFEADRTLRRSGRSPRALVLAPTRELAKQVEREFMESAPMLSTICVYGGVSITTQQRQLQRGVDIAVGTPGRIIDLIDRRSLSLKDVTYMVLDEADQMLAVGFEEDVERILEQMPGERQSMLFSATMPSWVKKLSKKYLKNPLTIDLVGDSNEKLAEGIKMLAVSIPPSAKRTVLSDLITVYGSVGKTIVFTQTKRDADDVASVLGRTLGCEALHGDITQSQRERTLAAFREGRFSVLVATDVAARGLDIPNVDLVVHYEIPNDPETFVHRSGRTGRAGKDGTAILMYSENQRRTMRNIEVDVGCKFERIGAPQMEEVLHASSSAAKAVIQRVHPEVSKVFLSTAESLLEKEGPAAFAAALAHLSGFSQLPAPRSLITHEEGLMTLRMIRTEELPRAVSARMVMGVLADIWQVAADNVGKIRIIDDPKVQGAVFDLPAEIAKELLTKPRREEDVIESIKKVPKLVDPEAERGRGSDMYGRFGSRGGSGGMRSSSSRGGRGGSFRGRDSGWGSDRSGGDYGRERSGRRESRGAFSGVCFLCNQPGHRAADCKG</sequence>
<dbReference type="Pfam" id="PF08152">
    <property type="entry name" value="GUCT"/>
    <property type="match status" value="1"/>
</dbReference>
<feature type="region of interest" description="Disordered" evidence="11">
    <location>
        <begin position="659"/>
        <end position="723"/>
    </location>
</feature>
<dbReference type="PANTHER" id="PTHR47959:SF1">
    <property type="entry name" value="ATP-DEPENDENT RNA HELICASE DBPA"/>
    <property type="match status" value="1"/>
</dbReference>
<gene>
    <name evidence="15" type="ORF">KC19_5G047000</name>
</gene>
<accession>A0A8T0HZD9</accession>
<evidence type="ECO:0000256" key="3">
    <source>
        <dbReference type="ARBA" id="ARBA00022741"/>
    </source>
</evidence>
<keyword evidence="5" id="KW-0347">Helicase</keyword>
<dbReference type="PROSITE" id="PS51194">
    <property type="entry name" value="HELICASE_CTER"/>
    <property type="match status" value="1"/>
</dbReference>
<feature type="domain" description="CCHC-type" evidence="12">
    <location>
        <begin position="730"/>
        <end position="744"/>
    </location>
</feature>
<evidence type="ECO:0000313" key="15">
    <source>
        <dbReference type="EMBL" id="KAG0575995.1"/>
    </source>
</evidence>
<dbReference type="GO" id="GO:0003723">
    <property type="term" value="F:RNA binding"/>
    <property type="evidence" value="ECO:0007669"/>
    <property type="project" value="UniProtKB-KW"/>
</dbReference>
<reference evidence="15" key="1">
    <citation type="submission" date="2020-06" db="EMBL/GenBank/DDBJ databases">
        <title>WGS assembly of Ceratodon purpureus strain R40.</title>
        <authorList>
            <person name="Carey S.B."/>
            <person name="Jenkins J."/>
            <person name="Shu S."/>
            <person name="Lovell J.T."/>
            <person name="Sreedasyam A."/>
            <person name="Maumus F."/>
            <person name="Tiley G.P."/>
            <person name="Fernandez-Pozo N."/>
            <person name="Barry K."/>
            <person name="Chen C."/>
            <person name="Wang M."/>
            <person name="Lipzen A."/>
            <person name="Daum C."/>
            <person name="Saski C.A."/>
            <person name="Payton A.C."/>
            <person name="Mcbreen J.C."/>
            <person name="Conrad R.E."/>
            <person name="Kollar L.M."/>
            <person name="Olsson S."/>
            <person name="Huttunen S."/>
            <person name="Landis J.B."/>
            <person name="Wickett N.J."/>
            <person name="Johnson M.G."/>
            <person name="Rensing S.A."/>
            <person name="Grimwood J."/>
            <person name="Schmutz J."/>
            <person name="Mcdaniel S.F."/>
        </authorList>
    </citation>
    <scope>NUCLEOTIDE SEQUENCE</scope>
    <source>
        <strain evidence="15">R40</strain>
    </source>
</reference>
<keyword evidence="7" id="KW-0694">RNA-binding</keyword>
<dbReference type="PROSITE" id="PS50158">
    <property type="entry name" value="ZF_CCHC"/>
    <property type="match status" value="1"/>
</dbReference>
<dbReference type="InterPro" id="IPR011545">
    <property type="entry name" value="DEAD/DEAH_box_helicase_dom"/>
</dbReference>